<dbReference type="Proteomes" id="UP000095706">
    <property type="component" value="Unassembled WGS sequence"/>
</dbReference>
<dbReference type="PANTHER" id="PTHR21237:SF23">
    <property type="entry name" value="GRPE PROTEIN HOMOLOG, MITOCHONDRIAL"/>
    <property type="match status" value="1"/>
</dbReference>
<gene>
    <name evidence="14" type="primary">grpE_2</name>
    <name evidence="10" type="synonym">grpE</name>
    <name evidence="14" type="ORF">ERS852406_02602</name>
</gene>
<evidence type="ECO:0000256" key="1">
    <source>
        <dbReference type="ARBA" id="ARBA00004496"/>
    </source>
</evidence>
<evidence type="ECO:0000256" key="8">
    <source>
        <dbReference type="ARBA" id="ARBA00072274"/>
    </source>
</evidence>
<protein>
    <recommendedName>
        <fullName evidence="8 10">Protein GrpE</fullName>
    </recommendedName>
    <alternativeName>
        <fullName evidence="9 10">HSP-70 cofactor</fullName>
    </alternativeName>
</protein>
<dbReference type="InterPro" id="IPR013805">
    <property type="entry name" value="GrpE_CC"/>
</dbReference>
<feature type="compositionally biased region" description="Basic and acidic residues" evidence="13">
    <location>
        <begin position="1"/>
        <end position="13"/>
    </location>
</feature>
<dbReference type="GO" id="GO:0042803">
    <property type="term" value="F:protein homodimerization activity"/>
    <property type="evidence" value="ECO:0007669"/>
    <property type="project" value="InterPro"/>
</dbReference>
<proteinExistence type="inferred from homology"/>
<comment type="subcellular location">
    <subcellularLocation>
        <location evidence="1 10">Cytoplasm</location>
    </subcellularLocation>
</comment>
<feature type="compositionally biased region" description="Basic and acidic residues" evidence="13">
    <location>
        <begin position="28"/>
        <end position="40"/>
    </location>
</feature>
<dbReference type="GO" id="GO:0051082">
    <property type="term" value="F:unfolded protein binding"/>
    <property type="evidence" value="ECO:0007669"/>
    <property type="project" value="TreeGrafter"/>
</dbReference>
<dbReference type="PROSITE" id="PS01071">
    <property type="entry name" value="GRPE"/>
    <property type="match status" value="1"/>
</dbReference>
<evidence type="ECO:0000256" key="13">
    <source>
        <dbReference type="SAM" id="MobiDB-lite"/>
    </source>
</evidence>
<evidence type="ECO:0000256" key="9">
    <source>
        <dbReference type="ARBA" id="ARBA00076414"/>
    </source>
</evidence>
<evidence type="ECO:0000256" key="7">
    <source>
        <dbReference type="ARBA" id="ARBA00053401"/>
    </source>
</evidence>
<dbReference type="PANTHER" id="PTHR21237">
    <property type="entry name" value="GRPE PROTEIN"/>
    <property type="match status" value="1"/>
</dbReference>
<keyword evidence="4 10" id="KW-0963">Cytoplasm</keyword>
<dbReference type="NCBIfam" id="NF010738">
    <property type="entry name" value="PRK14140.1"/>
    <property type="match status" value="1"/>
</dbReference>
<evidence type="ECO:0000256" key="3">
    <source>
        <dbReference type="ARBA" id="ARBA00011738"/>
    </source>
</evidence>
<accession>A0A174H599</accession>
<dbReference type="AlphaFoldDB" id="A0A174H599"/>
<evidence type="ECO:0000256" key="11">
    <source>
        <dbReference type="RuleBase" id="RU000639"/>
    </source>
</evidence>
<comment type="subunit">
    <text evidence="3 10">Homodimer.</text>
</comment>
<evidence type="ECO:0000313" key="14">
    <source>
        <dbReference type="EMBL" id="CUO70073.1"/>
    </source>
</evidence>
<keyword evidence="5 10" id="KW-0346">Stress response</keyword>
<evidence type="ECO:0000313" key="15">
    <source>
        <dbReference type="Proteomes" id="UP000095706"/>
    </source>
</evidence>
<dbReference type="CDD" id="cd00446">
    <property type="entry name" value="GrpE"/>
    <property type="match status" value="1"/>
</dbReference>
<dbReference type="GO" id="GO:0006457">
    <property type="term" value="P:protein folding"/>
    <property type="evidence" value="ECO:0007669"/>
    <property type="project" value="InterPro"/>
</dbReference>
<dbReference type="FunFam" id="2.30.22.10:FF:000001">
    <property type="entry name" value="Protein GrpE"/>
    <property type="match status" value="1"/>
</dbReference>
<comment type="function">
    <text evidence="7 10 11">Participates actively in the response to hyperosmotic and heat shock by preventing the aggregation of stress-denatured proteins, in association with DnaK and GrpE. It is the nucleotide exchange factor for DnaK and may function as a thermosensor. Unfolded proteins bind initially to DnaJ; upon interaction with the DnaJ-bound protein, DnaK hydrolyzes its bound ATP, resulting in the formation of a stable complex. GrpE releases ADP from DnaK; ATP binding to DnaK triggers the release of the substrate protein, thus completing the reaction cycle. Several rounds of ATP-dependent interactions between DnaJ, DnaK and GrpE are required for fully efficient folding.</text>
</comment>
<dbReference type="InterPro" id="IPR009012">
    <property type="entry name" value="GrpE_head"/>
</dbReference>
<feature type="compositionally biased region" description="Acidic residues" evidence="13">
    <location>
        <begin position="17"/>
        <end position="27"/>
    </location>
</feature>
<reference evidence="14 15" key="1">
    <citation type="submission" date="2015-09" db="EMBL/GenBank/DDBJ databases">
        <authorList>
            <consortium name="Pathogen Informatics"/>
        </authorList>
    </citation>
    <scope>NUCLEOTIDE SEQUENCE [LARGE SCALE GENOMIC DNA]</scope>
    <source>
        <strain evidence="14 15">2789STDY5608849</strain>
    </source>
</reference>
<evidence type="ECO:0000256" key="2">
    <source>
        <dbReference type="ARBA" id="ARBA00009054"/>
    </source>
</evidence>
<dbReference type="GO" id="GO:0051087">
    <property type="term" value="F:protein-folding chaperone binding"/>
    <property type="evidence" value="ECO:0007669"/>
    <property type="project" value="InterPro"/>
</dbReference>
<evidence type="ECO:0000256" key="12">
    <source>
        <dbReference type="RuleBase" id="RU004478"/>
    </source>
</evidence>
<evidence type="ECO:0000256" key="4">
    <source>
        <dbReference type="ARBA" id="ARBA00022490"/>
    </source>
</evidence>
<evidence type="ECO:0000256" key="6">
    <source>
        <dbReference type="ARBA" id="ARBA00023186"/>
    </source>
</evidence>
<feature type="region of interest" description="Disordered" evidence="13">
    <location>
        <begin position="1"/>
        <end position="65"/>
    </location>
</feature>
<dbReference type="SUPFAM" id="SSF58014">
    <property type="entry name" value="Coiled-coil domain of nucleotide exchange factor GrpE"/>
    <property type="match status" value="1"/>
</dbReference>
<dbReference type="GO" id="GO:0000774">
    <property type="term" value="F:adenyl-nucleotide exchange factor activity"/>
    <property type="evidence" value="ECO:0007669"/>
    <property type="project" value="InterPro"/>
</dbReference>
<dbReference type="PRINTS" id="PR00773">
    <property type="entry name" value="GRPEPROTEIN"/>
</dbReference>
<sequence length="203" mass="23099">MEEPTREMEKETGAENDLPETEPAAEQEEAKKAAEAKEAEAAEETAEDGKERKFFKKKKDKKDEKIEELTDRLTRQMAEFDNFRKRTEKEKANMYAIGAKDIIEKILPVVDSFERGLATVENPEEDPFADGMNKVYKQFTTALDELGVTVIEAVGKEFDPNLHNAVMHVEDEEAGENIVVEEFMKGYMYKGSVVRHSMVKVAN</sequence>
<organism evidence="14 15">
    <name type="scientific">Fusicatenibacter saccharivorans</name>
    <dbReference type="NCBI Taxonomy" id="1150298"/>
    <lineage>
        <taxon>Bacteria</taxon>
        <taxon>Bacillati</taxon>
        <taxon>Bacillota</taxon>
        <taxon>Clostridia</taxon>
        <taxon>Lachnospirales</taxon>
        <taxon>Lachnospiraceae</taxon>
        <taxon>Fusicatenibacter</taxon>
    </lineage>
</organism>
<comment type="similarity">
    <text evidence="2 10 12">Belongs to the GrpE family.</text>
</comment>
<dbReference type="HAMAP" id="MF_01151">
    <property type="entry name" value="GrpE"/>
    <property type="match status" value="1"/>
</dbReference>
<evidence type="ECO:0000256" key="10">
    <source>
        <dbReference type="HAMAP-Rule" id="MF_01151"/>
    </source>
</evidence>
<evidence type="ECO:0000256" key="5">
    <source>
        <dbReference type="ARBA" id="ARBA00023016"/>
    </source>
</evidence>
<dbReference type="InterPro" id="IPR000740">
    <property type="entry name" value="GrpE"/>
</dbReference>
<dbReference type="Gene3D" id="3.90.20.20">
    <property type="match status" value="1"/>
</dbReference>
<dbReference type="EMBL" id="CYYV01000013">
    <property type="protein sequence ID" value="CUO70073.1"/>
    <property type="molecule type" value="Genomic_DNA"/>
</dbReference>
<name>A0A174H599_9FIRM</name>
<dbReference type="GO" id="GO:0005737">
    <property type="term" value="C:cytoplasm"/>
    <property type="evidence" value="ECO:0007669"/>
    <property type="project" value="UniProtKB-SubCell"/>
</dbReference>
<dbReference type="Pfam" id="PF01025">
    <property type="entry name" value="GrpE"/>
    <property type="match status" value="1"/>
</dbReference>
<dbReference type="Gene3D" id="2.30.22.10">
    <property type="entry name" value="Head domain of nucleotide exchange factor GrpE"/>
    <property type="match status" value="1"/>
</dbReference>
<dbReference type="SUPFAM" id="SSF51064">
    <property type="entry name" value="Head domain of nucleotide exchange factor GrpE"/>
    <property type="match status" value="1"/>
</dbReference>
<keyword evidence="6 10" id="KW-0143">Chaperone</keyword>